<comment type="similarity">
    <text evidence="1 3">Belongs to the thiolase-like superfamily. Beta-ketoacyl-ACP synthases family.</text>
</comment>
<accession>A0A255ZV65</accession>
<reference evidence="5 6" key="1">
    <citation type="submission" date="2017-07" db="EMBL/GenBank/DDBJ databases">
        <title>Flavobacterium cyanobacteriorum sp. nov., isolated from cyanobacterial aggregates in a eutrophic lake.</title>
        <authorList>
            <person name="Cai H."/>
        </authorList>
    </citation>
    <scope>NUCLEOTIDE SEQUENCE [LARGE SCALE GENOMIC DNA]</scope>
    <source>
        <strain evidence="5 6">TH167</strain>
    </source>
</reference>
<dbReference type="GO" id="GO:0004315">
    <property type="term" value="F:3-oxoacyl-[acyl-carrier-protein] synthase activity"/>
    <property type="evidence" value="ECO:0007669"/>
    <property type="project" value="TreeGrafter"/>
</dbReference>
<proteinExistence type="inferred from homology"/>
<sequence>MEKKPFFVNHFSAISPLGMDVDSLSDAWFDANTSLKLDTDLGVFSGKLDSACSEVISEIIKSEKRYKHLDRSALLAIAASRQLRSFVDVRDIPDTGINIASSRGATTVFEESYKHFLKTGESSAQTSPSTTLGNISSWVAQDLGFPGINFSHSVTCSSGLHALLNGMAWIGSGMSKQFLVGAAEAPLTAFTVAQMQGMNVYSNEDSIFPCRAMDISKQRNTMVLGEGAVSCLLSSEKTSNDAVCVSGYGFAAERLESPTSLSKSGFCLVESMEMALCGIEKENIDVVITHAPGTLRGDASELAALEAVFGENKPFLANTKWKIGHTFGASGLFNLVLGMEMLRRQQVPYQPFLNQELPTQVRSVLLNAVGFGGNAVSVVLSRA</sequence>
<keyword evidence="2 3" id="KW-0808">Transferase</keyword>
<comment type="caution">
    <text evidence="5">The sequence shown here is derived from an EMBL/GenBank/DDBJ whole genome shotgun (WGS) entry which is preliminary data.</text>
</comment>
<name>A0A255ZV65_9FLAO</name>
<organism evidence="5 6">
    <name type="scientific">Flavobacterium aurantiibacter</name>
    <dbReference type="NCBI Taxonomy" id="2023067"/>
    <lineage>
        <taxon>Bacteria</taxon>
        <taxon>Pseudomonadati</taxon>
        <taxon>Bacteroidota</taxon>
        <taxon>Flavobacteriia</taxon>
        <taxon>Flavobacteriales</taxon>
        <taxon>Flavobacteriaceae</taxon>
        <taxon>Flavobacterium</taxon>
    </lineage>
</organism>
<dbReference type="Proteomes" id="UP000216035">
    <property type="component" value="Unassembled WGS sequence"/>
</dbReference>
<dbReference type="InterPro" id="IPR014030">
    <property type="entry name" value="Ketoacyl_synth_N"/>
</dbReference>
<dbReference type="Pfam" id="PF02801">
    <property type="entry name" value="Ketoacyl-synt_C"/>
    <property type="match status" value="1"/>
</dbReference>
<dbReference type="RefSeq" id="WP_094485954.1">
    <property type="nucleotide sequence ID" value="NZ_NOXX01000184.1"/>
</dbReference>
<dbReference type="Gene3D" id="3.40.47.10">
    <property type="match status" value="1"/>
</dbReference>
<feature type="domain" description="Ketosynthase family 3 (KS3)" evidence="4">
    <location>
        <begin position="1"/>
        <end position="382"/>
    </location>
</feature>
<dbReference type="PANTHER" id="PTHR11712">
    <property type="entry name" value="POLYKETIDE SYNTHASE-RELATED"/>
    <property type="match status" value="1"/>
</dbReference>
<dbReference type="PROSITE" id="PS52004">
    <property type="entry name" value="KS3_2"/>
    <property type="match status" value="1"/>
</dbReference>
<keyword evidence="6" id="KW-1185">Reference proteome</keyword>
<dbReference type="GO" id="GO:0006633">
    <property type="term" value="P:fatty acid biosynthetic process"/>
    <property type="evidence" value="ECO:0007669"/>
    <property type="project" value="TreeGrafter"/>
</dbReference>
<dbReference type="InterPro" id="IPR020841">
    <property type="entry name" value="PKS_Beta-ketoAc_synthase_dom"/>
</dbReference>
<evidence type="ECO:0000313" key="6">
    <source>
        <dbReference type="Proteomes" id="UP000216035"/>
    </source>
</evidence>
<gene>
    <name evidence="5" type="ORF">CHX27_06510</name>
</gene>
<dbReference type="SUPFAM" id="SSF53901">
    <property type="entry name" value="Thiolase-like"/>
    <property type="match status" value="1"/>
</dbReference>
<dbReference type="PANTHER" id="PTHR11712:SF336">
    <property type="entry name" value="3-OXOACYL-[ACYL-CARRIER-PROTEIN] SYNTHASE, MITOCHONDRIAL"/>
    <property type="match status" value="1"/>
</dbReference>
<dbReference type="InterPro" id="IPR014031">
    <property type="entry name" value="Ketoacyl_synth_C"/>
</dbReference>
<dbReference type="InterPro" id="IPR000794">
    <property type="entry name" value="Beta-ketoacyl_synthase"/>
</dbReference>
<dbReference type="Pfam" id="PF00109">
    <property type="entry name" value="ketoacyl-synt"/>
    <property type="match status" value="1"/>
</dbReference>
<evidence type="ECO:0000259" key="4">
    <source>
        <dbReference type="PROSITE" id="PS52004"/>
    </source>
</evidence>
<dbReference type="OrthoDB" id="1141849at2"/>
<dbReference type="AlphaFoldDB" id="A0A255ZV65"/>
<dbReference type="InterPro" id="IPR016039">
    <property type="entry name" value="Thiolase-like"/>
</dbReference>
<evidence type="ECO:0000256" key="2">
    <source>
        <dbReference type="ARBA" id="ARBA00022679"/>
    </source>
</evidence>
<evidence type="ECO:0000313" key="5">
    <source>
        <dbReference type="EMBL" id="OYQ45282.1"/>
    </source>
</evidence>
<evidence type="ECO:0000256" key="1">
    <source>
        <dbReference type="ARBA" id="ARBA00008467"/>
    </source>
</evidence>
<evidence type="ECO:0000256" key="3">
    <source>
        <dbReference type="RuleBase" id="RU003694"/>
    </source>
</evidence>
<protein>
    <recommendedName>
        <fullName evidence="4">Ketosynthase family 3 (KS3) domain-containing protein</fullName>
    </recommendedName>
</protein>
<dbReference type="EMBL" id="NOXX01000184">
    <property type="protein sequence ID" value="OYQ45282.1"/>
    <property type="molecule type" value="Genomic_DNA"/>
</dbReference>